<dbReference type="InterPro" id="IPR017978">
    <property type="entry name" value="GPCR_3_C"/>
</dbReference>
<dbReference type="Pfam" id="PF07562">
    <property type="entry name" value="NCD3G"/>
    <property type="match status" value="1"/>
</dbReference>
<evidence type="ECO:0000259" key="12">
    <source>
        <dbReference type="PROSITE" id="PS50259"/>
    </source>
</evidence>
<keyword evidence="4" id="KW-0732">Signal</keyword>
<feature type="domain" description="G-protein coupled receptors family 3 profile" evidence="12">
    <location>
        <begin position="92"/>
        <end position="343"/>
    </location>
</feature>
<proteinExistence type="predicted"/>
<evidence type="ECO:0000256" key="8">
    <source>
        <dbReference type="ARBA" id="ARBA00023170"/>
    </source>
</evidence>
<keyword evidence="6" id="KW-0297">G-protein coupled receptor</keyword>
<keyword evidence="9" id="KW-0325">Glycoprotein</keyword>
<comment type="subcellular location">
    <subcellularLocation>
        <location evidence="1">Cell membrane</location>
        <topology evidence="1">Multi-pass membrane protein</topology>
    </subcellularLocation>
</comment>
<evidence type="ECO:0000256" key="6">
    <source>
        <dbReference type="ARBA" id="ARBA00023040"/>
    </source>
</evidence>
<keyword evidence="7 11" id="KW-0472">Membrane</keyword>
<evidence type="ECO:0000313" key="14">
    <source>
        <dbReference type="Proteomes" id="UP001142489"/>
    </source>
</evidence>
<keyword evidence="14" id="KW-1185">Reference proteome</keyword>
<dbReference type="OrthoDB" id="5984008at2759"/>
<dbReference type="GO" id="GO:0004930">
    <property type="term" value="F:G protein-coupled receptor activity"/>
    <property type="evidence" value="ECO:0007669"/>
    <property type="project" value="UniProtKB-KW"/>
</dbReference>
<evidence type="ECO:0000313" key="13">
    <source>
        <dbReference type="EMBL" id="KAJ7306410.1"/>
    </source>
</evidence>
<evidence type="ECO:0000256" key="11">
    <source>
        <dbReference type="SAM" id="Phobius"/>
    </source>
</evidence>
<dbReference type="Proteomes" id="UP001142489">
    <property type="component" value="Unassembled WGS sequence"/>
</dbReference>
<evidence type="ECO:0000256" key="1">
    <source>
        <dbReference type="ARBA" id="ARBA00004651"/>
    </source>
</evidence>
<evidence type="ECO:0000256" key="7">
    <source>
        <dbReference type="ARBA" id="ARBA00023136"/>
    </source>
</evidence>
<sequence>MAEKFKVMCKRVIQFKLPPVSRCTQECKPGQKRWLRGEHNCCYECEDCPAGYFQEPNRPTECLPCPRHQWSPAQSARCFNRSVEYLEVTDLLATIMVALTGLAVAQMAAVTGVYLRHRDTPAMRYAGGFPTAAVVLSSAGSCASCFLFITKPTDRICKLRQPLFFGCLAVCLAALLGKAVQSSGLERALRNSWLRKHHMGFSILLNVAVQGLLCLLWYYWNPPFLEENTKLDRILLLQCEDSAFPGFTVLLGHVYSLALLCCFCSLAGPDRKQKGHRAAKAINFATVLILIIWTLFVPTYVTSQGKFVALFQIFAGLASIFAIFGSCYYPLCYVALFAPHLNTDAHFGGLPRDPPVEHEKPGTKQAK</sequence>
<feature type="transmembrane region" description="Helical" evidence="11">
    <location>
        <begin position="91"/>
        <end position="115"/>
    </location>
</feature>
<keyword evidence="2" id="KW-1003">Cell membrane</keyword>
<comment type="caution">
    <text evidence="13">The sequence shown here is derived from an EMBL/GenBank/DDBJ whole genome shotgun (WGS) entry which is preliminary data.</text>
</comment>
<dbReference type="PANTHER" id="PTHR24061">
    <property type="entry name" value="CALCIUM-SENSING RECEPTOR-RELATED"/>
    <property type="match status" value="1"/>
</dbReference>
<name>A0A9Q0XC47_9SAUR</name>
<feature type="transmembrane region" description="Helical" evidence="11">
    <location>
        <begin position="307"/>
        <end position="331"/>
    </location>
</feature>
<feature type="transmembrane region" description="Helical" evidence="11">
    <location>
        <begin position="127"/>
        <end position="149"/>
    </location>
</feature>
<dbReference type="GO" id="GO:0005886">
    <property type="term" value="C:plasma membrane"/>
    <property type="evidence" value="ECO:0007669"/>
    <property type="project" value="UniProtKB-SubCell"/>
</dbReference>
<organism evidence="13 14">
    <name type="scientific">Phrynocephalus forsythii</name>
    <dbReference type="NCBI Taxonomy" id="171643"/>
    <lineage>
        <taxon>Eukaryota</taxon>
        <taxon>Metazoa</taxon>
        <taxon>Chordata</taxon>
        <taxon>Craniata</taxon>
        <taxon>Vertebrata</taxon>
        <taxon>Euteleostomi</taxon>
        <taxon>Lepidosauria</taxon>
        <taxon>Squamata</taxon>
        <taxon>Bifurcata</taxon>
        <taxon>Unidentata</taxon>
        <taxon>Episquamata</taxon>
        <taxon>Toxicofera</taxon>
        <taxon>Iguania</taxon>
        <taxon>Acrodonta</taxon>
        <taxon>Agamidae</taxon>
        <taxon>Agaminae</taxon>
        <taxon>Phrynocephalus</taxon>
    </lineage>
</organism>
<dbReference type="PANTHER" id="PTHR24061:SF3">
    <property type="entry name" value="TASTE RECEPTOR TYPE 1 MEMBER 1"/>
    <property type="match status" value="1"/>
</dbReference>
<reference evidence="13" key="1">
    <citation type="journal article" date="2023" name="DNA Res.">
        <title>Chromosome-level genome assembly of Phrynocephalus forsythii using third-generation DNA sequencing and Hi-C analysis.</title>
        <authorList>
            <person name="Qi Y."/>
            <person name="Zhao W."/>
            <person name="Zhao Y."/>
            <person name="Niu C."/>
            <person name="Cao S."/>
            <person name="Zhang Y."/>
        </authorList>
    </citation>
    <scope>NUCLEOTIDE SEQUENCE</scope>
    <source>
        <tissue evidence="13">Muscle</tissue>
    </source>
</reference>
<keyword evidence="8" id="KW-0675">Receptor</keyword>
<dbReference type="FunFam" id="2.10.50.30:FF:000004">
    <property type="entry name" value="Taste receptor type 1 member 3-like protein"/>
    <property type="match status" value="1"/>
</dbReference>
<dbReference type="Pfam" id="PF00003">
    <property type="entry name" value="7tm_3"/>
    <property type="match status" value="1"/>
</dbReference>
<keyword evidence="3 11" id="KW-0812">Transmembrane</keyword>
<feature type="transmembrane region" description="Helical" evidence="11">
    <location>
        <begin position="250"/>
        <end position="269"/>
    </location>
</feature>
<dbReference type="Gene3D" id="2.10.50.30">
    <property type="entry name" value="GPCR, family 3, nine cysteines domain"/>
    <property type="match status" value="1"/>
</dbReference>
<keyword evidence="5 11" id="KW-1133">Transmembrane helix</keyword>
<evidence type="ECO:0000256" key="2">
    <source>
        <dbReference type="ARBA" id="ARBA00022475"/>
    </source>
</evidence>
<evidence type="ECO:0000256" key="4">
    <source>
        <dbReference type="ARBA" id="ARBA00022729"/>
    </source>
</evidence>
<dbReference type="InterPro" id="IPR038550">
    <property type="entry name" value="GPCR_3_9-Cys_sf"/>
</dbReference>
<gene>
    <name evidence="13" type="ORF">JRQ81_009758</name>
</gene>
<dbReference type="EMBL" id="JAPFRF010000020">
    <property type="protein sequence ID" value="KAJ7306410.1"/>
    <property type="molecule type" value="Genomic_DNA"/>
</dbReference>
<dbReference type="GO" id="GO:0050917">
    <property type="term" value="P:sensory perception of umami taste"/>
    <property type="evidence" value="ECO:0007669"/>
    <property type="project" value="TreeGrafter"/>
</dbReference>
<protein>
    <recommendedName>
        <fullName evidence="12">G-protein coupled receptors family 3 profile domain-containing protein</fullName>
    </recommendedName>
</protein>
<feature type="transmembrane region" description="Helical" evidence="11">
    <location>
        <begin position="281"/>
        <end position="301"/>
    </location>
</feature>
<evidence type="ECO:0000256" key="3">
    <source>
        <dbReference type="ARBA" id="ARBA00022692"/>
    </source>
</evidence>
<evidence type="ECO:0000256" key="9">
    <source>
        <dbReference type="ARBA" id="ARBA00023180"/>
    </source>
</evidence>
<evidence type="ECO:0000256" key="5">
    <source>
        <dbReference type="ARBA" id="ARBA00022989"/>
    </source>
</evidence>
<dbReference type="InterPro" id="IPR000068">
    <property type="entry name" value="GPCR_3_Ca_sens_rcpt-rel"/>
</dbReference>
<keyword evidence="10" id="KW-0807">Transducer</keyword>
<dbReference type="PROSITE" id="PS50259">
    <property type="entry name" value="G_PROTEIN_RECEP_F3_4"/>
    <property type="match status" value="1"/>
</dbReference>
<dbReference type="InterPro" id="IPR011500">
    <property type="entry name" value="GPCR_3_9-Cys_dom"/>
</dbReference>
<evidence type="ECO:0000256" key="10">
    <source>
        <dbReference type="ARBA" id="ARBA00023224"/>
    </source>
</evidence>
<accession>A0A9Q0XC47</accession>
<feature type="transmembrane region" description="Helical" evidence="11">
    <location>
        <begin position="201"/>
        <end position="220"/>
    </location>
</feature>
<dbReference type="AlphaFoldDB" id="A0A9Q0XC47"/>